<reference evidence="2 3" key="1">
    <citation type="journal article" date="2011" name="Stand. Genomic Sci.">
        <title>Complete genome sequence of the hyperthermophilic chemolithoautotroph Pyrolobus fumarii type strain (1A).</title>
        <authorList>
            <person name="Anderson I."/>
            <person name="Goker M."/>
            <person name="Nolan M."/>
            <person name="Lucas S."/>
            <person name="Hammon N."/>
            <person name="Deshpande S."/>
            <person name="Cheng J.F."/>
            <person name="Tapia R."/>
            <person name="Han C."/>
            <person name="Goodwin L."/>
            <person name="Pitluck S."/>
            <person name="Huntemann M."/>
            <person name="Liolios K."/>
            <person name="Ivanova N."/>
            <person name="Pagani I."/>
            <person name="Mavromatis K."/>
            <person name="Ovchinikova G."/>
            <person name="Pati A."/>
            <person name="Chen A."/>
            <person name="Palaniappan K."/>
            <person name="Land M."/>
            <person name="Hauser L."/>
            <person name="Brambilla E.M."/>
            <person name="Huber H."/>
            <person name="Yasawong M."/>
            <person name="Rohde M."/>
            <person name="Spring S."/>
            <person name="Abt B."/>
            <person name="Sikorski J."/>
            <person name="Wirth R."/>
            <person name="Detter J.C."/>
            <person name="Woyke T."/>
            <person name="Bristow J."/>
            <person name="Eisen J.A."/>
            <person name="Markowitz V."/>
            <person name="Hugenholtz P."/>
            <person name="Kyrpides N.C."/>
            <person name="Klenk H.P."/>
            <person name="Lapidus A."/>
        </authorList>
    </citation>
    <scope>NUCLEOTIDE SEQUENCE [LARGE SCALE GENOMIC DNA]</scope>
    <source>
        <strain evidence="3">DSM 11204 / 1A</strain>
    </source>
</reference>
<dbReference type="Proteomes" id="UP000001037">
    <property type="component" value="Chromosome"/>
</dbReference>
<dbReference type="InParanoid" id="G0EDN1"/>
<dbReference type="InterPro" id="IPR012245">
    <property type="entry name" value="MoaB"/>
</dbReference>
<sequence length="186" mass="20703">MREEGRQVLHRVSGKPYWCSSVGHEGSVKEVGFGLVVTGDRVYRGEIEDRVTPLVKSVLEERGHKLLARLIAPNNIYLIMHAVLTLVVRDDIDAVIVSGGTGPRPRDISVDAVERIADRRLPGFGEEFRRRSLESTGMRAILSRAEAFIVNRRPVFVIPGSPDATRTALGIILDIIGHLVYEARRE</sequence>
<dbReference type="Gene3D" id="3.40.980.10">
    <property type="entry name" value="MoaB/Mog-like domain"/>
    <property type="match status" value="1"/>
</dbReference>
<protein>
    <submittedName>
        <fullName evidence="2">Molybdenum cofactor synthesis domain protein</fullName>
    </submittedName>
</protein>
<dbReference type="FunCoup" id="G0EDN1">
    <property type="interactions" value="63"/>
</dbReference>
<evidence type="ECO:0000313" key="2">
    <source>
        <dbReference type="EMBL" id="AEM39835.1"/>
    </source>
</evidence>
<dbReference type="HOGENOM" id="CLU_077358_2_3_2"/>
<gene>
    <name evidence="2" type="ordered locus">Pyrfu_1982</name>
</gene>
<dbReference type="Pfam" id="PF00994">
    <property type="entry name" value="MoCF_biosynth"/>
    <property type="match status" value="1"/>
</dbReference>
<organism evidence="2 3">
    <name type="scientific">Pyrolobus fumarii (strain DSM 11204 / 1A)</name>
    <dbReference type="NCBI Taxonomy" id="694429"/>
    <lineage>
        <taxon>Archaea</taxon>
        <taxon>Thermoproteota</taxon>
        <taxon>Thermoprotei</taxon>
        <taxon>Desulfurococcales</taxon>
        <taxon>Pyrodictiaceae</taxon>
        <taxon>Pyrolobus</taxon>
    </lineage>
</organism>
<dbReference type="PANTHER" id="PTHR43232">
    <property type="entry name" value="MOLYBDENUM COFACTOR BIOSYNTHESIS PROTEIN B"/>
    <property type="match status" value="1"/>
</dbReference>
<keyword evidence="3" id="KW-1185">Reference proteome</keyword>
<dbReference type="GO" id="GO:0006777">
    <property type="term" value="P:Mo-molybdopterin cofactor biosynthetic process"/>
    <property type="evidence" value="ECO:0007669"/>
    <property type="project" value="InterPro"/>
</dbReference>
<proteinExistence type="predicted"/>
<evidence type="ECO:0000259" key="1">
    <source>
        <dbReference type="SMART" id="SM00852"/>
    </source>
</evidence>
<dbReference type="KEGG" id="pfm:Pyrfu_1982"/>
<name>G0EDN1_PYRF1</name>
<dbReference type="AlphaFoldDB" id="G0EDN1"/>
<dbReference type="EMBL" id="CP002838">
    <property type="protein sequence ID" value="AEM39835.1"/>
    <property type="molecule type" value="Genomic_DNA"/>
</dbReference>
<dbReference type="PANTHER" id="PTHR43232:SF2">
    <property type="entry name" value="MOLYBDENUM COFACTOR BIOSYNTHESIS PROTEIN B"/>
    <property type="match status" value="1"/>
</dbReference>
<dbReference type="SUPFAM" id="SSF53218">
    <property type="entry name" value="Molybdenum cofactor biosynthesis proteins"/>
    <property type="match status" value="1"/>
</dbReference>
<dbReference type="InterPro" id="IPR001453">
    <property type="entry name" value="MoaB/Mog_dom"/>
</dbReference>
<dbReference type="STRING" id="694429.Pyrfu_1982"/>
<accession>G0EDN1</accession>
<dbReference type="CDD" id="cd00886">
    <property type="entry name" value="MogA_MoaB"/>
    <property type="match status" value="1"/>
</dbReference>
<dbReference type="eggNOG" id="arCOG00214">
    <property type="taxonomic scope" value="Archaea"/>
</dbReference>
<evidence type="ECO:0000313" key="3">
    <source>
        <dbReference type="Proteomes" id="UP000001037"/>
    </source>
</evidence>
<dbReference type="NCBIfam" id="TIGR00177">
    <property type="entry name" value="molyb_syn"/>
    <property type="match status" value="1"/>
</dbReference>
<dbReference type="PIRSF" id="PIRSF006443">
    <property type="entry name" value="MoaB"/>
    <property type="match status" value="1"/>
</dbReference>
<dbReference type="GO" id="GO:0005829">
    <property type="term" value="C:cytosol"/>
    <property type="evidence" value="ECO:0007669"/>
    <property type="project" value="TreeGrafter"/>
</dbReference>
<dbReference type="InterPro" id="IPR036425">
    <property type="entry name" value="MoaB/Mog-like_dom_sf"/>
</dbReference>
<dbReference type="SMART" id="SM00852">
    <property type="entry name" value="MoCF_biosynth"/>
    <property type="match status" value="1"/>
</dbReference>
<feature type="domain" description="MoaB/Mog" evidence="1">
    <location>
        <begin position="34"/>
        <end position="179"/>
    </location>
</feature>